<comment type="pathway">
    <text evidence="1">Secondary metabolite biosynthesis; hopanoid biosynthesis.</text>
</comment>
<dbReference type="GO" id="GO:0005811">
    <property type="term" value="C:lipid droplet"/>
    <property type="evidence" value="ECO:0007669"/>
    <property type="project" value="InterPro"/>
</dbReference>
<dbReference type="PANTHER" id="PTHR11764">
    <property type="entry name" value="TERPENE CYCLASE/MUTASE FAMILY MEMBER"/>
    <property type="match status" value="1"/>
</dbReference>
<sequence length="627" mass="71078">MKIQAAIDTLVSKLREDQLEDGSWQYPFEAGTFTDAYMIILLRTLEKDDETLIQALAERLLSLQEENGAWKLVKDENEGNLTTTVECYYALLYSGYLSKNDQRLQKAKQFILTNGGIEQTTLLTKFVLLLTGQYKWPSFFPIPIELILLPVAFPFNLFSMSVYGRAHMVPLLIAADHKLQVTTSRSPDLSDLYSQSRNDPFLDWVDGEASRKLHGTIHYLVKKVIPGPTNIHQLAISQAKRYMMNATEQDGTLFSYFTSTMFMVFALLALGHPKHDPLIEKAMEGLKSFQTTVNGKPHIQFTTATIWNTSLISYALQEAKVKPSDEMIQKASSYLVQKQHNTYGDWIVHNPGILPGGWGFSTINSIQPDMDDTTSSLRAITAQAVENEEIKEAWKRGTLWVTSMQNRDGGWGAFEKNTNSRLLALLPIQESKGILTDPSTPDLTGRVIEFLGNFTHVPKDEKVLKRGIRWLKRNQQKDGSWEGQWGVNYIYGTWAALTALDAAGVSKDEPHVRKAVNWLKSIQHQDGGWGESCLSDRNKKFTKLPASNLTQTAWAIDALIATLDYPEKSIRDGVRYLLAHLHTSSDWTNAYPVGKGLADRIYFHYHSYRYFYPLLALAHYQNKYNQS</sequence>
<feature type="transmembrane region" description="Helical" evidence="5">
    <location>
        <begin position="253"/>
        <end position="271"/>
    </location>
</feature>
<dbReference type="NCBIfam" id="TIGR01787">
    <property type="entry name" value="squalene_cyclas"/>
    <property type="match status" value="1"/>
</dbReference>
<proteinExistence type="inferred from homology"/>
<dbReference type="InterPro" id="IPR032697">
    <property type="entry name" value="SQ_cyclase_N"/>
</dbReference>
<comment type="similarity">
    <text evidence="2">Belongs to the terpene cyclase/mutase family.</text>
</comment>
<evidence type="ECO:0000259" key="7">
    <source>
        <dbReference type="Pfam" id="PF13249"/>
    </source>
</evidence>
<dbReference type="Pfam" id="PF13243">
    <property type="entry name" value="SQHop_cyclase_C"/>
    <property type="match status" value="1"/>
</dbReference>
<evidence type="ECO:0000256" key="3">
    <source>
        <dbReference type="ARBA" id="ARBA00022737"/>
    </source>
</evidence>
<dbReference type="AlphaFoldDB" id="A0A4Y7WG12"/>
<keyword evidence="4 8" id="KW-0413">Isomerase</keyword>
<keyword evidence="3" id="KW-0677">Repeat</keyword>
<gene>
    <name evidence="8" type="primary">shc</name>
    <name evidence="8" type="ORF">E2L03_17795</name>
</gene>
<protein>
    <submittedName>
        <fullName evidence="8">Squalene--hopene cyclase</fullName>
        <ecNumber evidence="8">5.4.99.17</ecNumber>
    </submittedName>
</protein>
<evidence type="ECO:0000313" key="9">
    <source>
        <dbReference type="Proteomes" id="UP000298210"/>
    </source>
</evidence>
<name>A0A4Y7WG12_9BACI</name>
<dbReference type="UniPathway" id="UPA00337"/>
<feature type="domain" description="Squalene cyclase C-terminal" evidence="6">
    <location>
        <begin position="305"/>
        <end position="622"/>
    </location>
</feature>
<evidence type="ECO:0000256" key="1">
    <source>
        <dbReference type="ARBA" id="ARBA00004999"/>
    </source>
</evidence>
<dbReference type="InterPro" id="IPR032696">
    <property type="entry name" value="SQ_cyclase_C"/>
</dbReference>
<dbReference type="RefSeq" id="WP_134259961.1">
    <property type="nucleotide sequence ID" value="NZ_LDIM01000013.1"/>
</dbReference>
<evidence type="ECO:0000256" key="4">
    <source>
        <dbReference type="ARBA" id="ARBA00023235"/>
    </source>
</evidence>
<dbReference type="SFLD" id="SFLDG01016">
    <property type="entry name" value="Prenyltransferase_Like_2"/>
    <property type="match status" value="1"/>
</dbReference>
<comment type="caution">
    <text evidence="8">The sequence shown here is derived from an EMBL/GenBank/DDBJ whole genome shotgun (WGS) entry which is preliminary data.</text>
</comment>
<dbReference type="InterPro" id="IPR002365">
    <property type="entry name" value="Terpene_synthase_CS"/>
</dbReference>
<dbReference type="InterPro" id="IPR006400">
    <property type="entry name" value="Hopene-cyclase"/>
</dbReference>
<feature type="domain" description="Squalene cyclase N-terminal" evidence="7">
    <location>
        <begin position="9"/>
        <end position="290"/>
    </location>
</feature>
<keyword evidence="5" id="KW-0472">Membrane</keyword>
<dbReference type="PANTHER" id="PTHR11764:SF20">
    <property type="entry name" value="LANOSTEROL SYNTHASE"/>
    <property type="match status" value="1"/>
</dbReference>
<accession>A0A4Y7WG12</accession>
<dbReference type="InterPro" id="IPR018333">
    <property type="entry name" value="Squalene_cyclase"/>
</dbReference>
<dbReference type="InterPro" id="IPR008930">
    <property type="entry name" value="Terpenoid_cyclase/PrenylTrfase"/>
</dbReference>
<evidence type="ECO:0000259" key="6">
    <source>
        <dbReference type="Pfam" id="PF13243"/>
    </source>
</evidence>
<dbReference type="Pfam" id="PF13249">
    <property type="entry name" value="SQHop_cyclase_N"/>
    <property type="match status" value="1"/>
</dbReference>
<evidence type="ECO:0000256" key="5">
    <source>
        <dbReference type="SAM" id="Phobius"/>
    </source>
</evidence>
<evidence type="ECO:0000256" key="2">
    <source>
        <dbReference type="ARBA" id="ARBA00009755"/>
    </source>
</evidence>
<dbReference type="GO" id="GO:0051007">
    <property type="term" value="F:squalene-hopene cyclase activity"/>
    <property type="evidence" value="ECO:0007669"/>
    <property type="project" value="UniProtKB-EC"/>
</dbReference>
<dbReference type="NCBIfam" id="TIGR01507">
    <property type="entry name" value="hopene_cyclase"/>
    <property type="match status" value="1"/>
</dbReference>
<dbReference type="EC" id="5.4.99.17" evidence="8"/>
<keyword evidence="5" id="KW-1133">Transmembrane helix</keyword>
<dbReference type="Proteomes" id="UP000298210">
    <property type="component" value="Unassembled WGS sequence"/>
</dbReference>
<reference evidence="8 9" key="1">
    <citation type="submission" date="2019-03" db="EMBL/GenBank/DDBJ databases">
        <authorList>
            <person name="Liu G."/>
        </authorList>
    </citation>
    <scope>NUCLEOTIDE SEQUENCE [LARGE SCALE GENOMIC DNA]</scope>
    <source>
        <strain evidence="8 9">DSM 19099</strain>
    </source>
</reference>
<keyword evidence="5" id="KW-0812">Transmembrane</keyword>
<evidence type="ECO:0000313" key="8">
    <source>
        <dbReference type="EMBL" id="TES46543.1"/>
    </source>
</evidence>
<dbReference type="EMBL" id="SNUX01000004">
    <property type="protein sequence ID" value="TES46543.1"/>
    <property type="molecule type" value="Genomic_DNA"/>
</dbReference>
<dbReference type="PROSITE" id="PS01074">
    <property type="entry name" value="TERPENE_SYNTHASES"/>
    <property type="match status" value="1"/>
</dbReference>
<dbReference type="SUPFAM" id="SSF48239">
    <property type="entry name" value="Terpenoid cyclases/Protein prenyltransferases"/>
    <property type="match status" value="2"/>
</dbReference>
<organism evidence="8 9">
    <name type="scientific">Shouchella lehensis</name>
    <dbReference type="NCBI Taxonomy" id="300825"/>
    <lineage>
        <taxon>Bacteria</taxon>
        <taxon>Bacillati</taxon>
        <taxon>Bacillota</taxon>
        <taxon>Bacilli</taxon>
        <taxon>Bacillales</taxon>
        <taxon>Bacillaceae</taxon>
        <taxon>Shouchella</taxon>
    </lineage>
</organism>
<dbReference type="Gene3D" id="1.50.10.20">
    <property type="match status" value="2"/>
</dbReference>
<dbReference type="GO" id="GO:0016104">
    <property type="term" value="P:triterpenoid biosynthetic process"/>
    <property type="evidence" value="ECO:0007669"/>
    <property type="project" value="InterPro"/>
</dbReference>